<dbReference type="SUPFAM" id="SSF53807">
    <property type="entry name" value="Helical backbone' metal receptor"/>
    <property type="match status" value="1"/>
</dbReference>
<protein>
    <recommendedName>
        <fullName evidence="2">High-affinity zinc uptake system protein ZnuA</fullName>
    </recommendedName>
</protein>
<evidence type="ECO:0000256" key="2">
    <source>
        <dbReference type="ARBA" id="ARBA00015915"/>
    </source>
</evidence>
<evidence type="ECO:0000313" key="8">
    <source>
        <dbReference type="Proteomes" id="UP000192330"/>
    </source>
</evidence>
<keyword evidence="8" id="KW-1185">Reference proteome</keyword>
<dbReference type="GO" id="GO:0046872">
    <property type="term" value="F:metal ion binding"/>
    <property type="evidence" value="ECO:0007669"/>
    <property type="project" value="InterPro"/>
</dbReference>
<evidence type="ECO:0000313" key="7">
    <source>
        <dbReference type="EMBL" id="SMC86327.1"/>
    </source>
</evidence>
<dbReference type="RefSeq" id="WP_084353257.1">
    <property type="nucleotide sequence ID" value="NZ_FWYD01000008.1"/>
</dbReference>
<keyword evidence="3" id="KW-0813">Transport</keyword>
<sequence>MRSFILAATVFCGAANADVPDVVTDILPVQSLAAQVMDGLGTPDVLLRPGASPHGYALRPTEARALQEAELVFWVGPALTPWLTGPLETLSGEALHVALLDAAGTEVLQTREGPLFEAEHPHDDDAHADEVHAEDAPEEKSHDGHAHDDHAASEHAQDDTDHGHEHEAHGDDDHHAASGHTHSGPDPHAWLDPSNARVWLAAIAQALGDADPDNADTYRANAQTAIEALEVQEQHIADRLSPLSKRSFTVYHDAFQYFEHRFGLTPLGAIAMNDASAPGPARLTALRDRLTDAGVQCVFSEPQYNAGLIRAVSPEGAAHAVLDPLGAELPAGAGLYAGLLEALSTTIEECLGRAR</sequence>
<dbReference type="Pfam" id="PF01297">
    <property type="entry name" value="ZnuA"/>
    <property type="match status" value="1"/>
</dbReference>
<dbReference type="Proteomes" id="UP000192330">
    <property type="component" value="Unassembled WGS sequence"/>
</dbReference>
<accession>A0A1W2CM50</accession>
<dbReference type="STRING" id="1387277.SAMN06295998_10889"/>
<evidence type="ECO:0000256" key="6">
    <source>
        <dbReference type="SAM" id="MobiDB-lite"/>
    </source>
</evidence>
<comment type="similarity">
    <text evidence="1">Belongs to the bacterial solute-binding protein 9 family.</text>
</comment>
<dbReference type="AlphaFoldDB" id="A0A1W2CM50"/>
<keyword evidence="5" id="KW-0406">Ion transport</keyword>
<dbReference type="EMBL" id="FWYD01000008">
    <property type="protein sequence ID" value="SMC86327.1"/>
    <property type="molecule type" value="Genomic_DNA"/>
</dbReference>
<dbReference type="OrthoDB" id="7346865at2"/>
<dbReference type="PANTHER" id="PTHR42953">
    <property type="entry name" value="HIGH-AFFINITY ZINC UPTAKE SYSTEM PROTEIN ZNUA-RELATED"/>
    <property type="match status" value="1"/>
</dbReference>
<evidence type="ECO:0000256" key="1">
    <source>
        <dbReference type="ARBA" id="ARBA00011028"/>
    </source>
</evidence>
<dbReference type="InterPro" id="IPR050492">
    <property type="entry name" value="Bact_metal-bind_prot9"/>
</dbReference>
<evidence type="ECO:0000256" key="5">
    <source>
        <dbReference type="ARBA" id="ARBA00022906"/>
    </source>
</evidence>
<name>A0A1W2CM50_9RHOB</name>
<evidence type="ECO:0000256" key="3">
    <source>
        <dbReference type="ARBA" id="ARBA00022448"/>
    </source>
</evidence>
<dbReference type="PANTHER" id="PTHR42953:SF3">
    <property type="entry name" value="HIGH-AFFINITY ZINC UPTAKE SYSTEM PROTEIN ZNUA"/>
    <property type="match status" value="1"/>
</dbReference>
<feature type="region of interest" description="Disordered" evidence="6">
    <location>
        <begin position="117"/>
        <end position="190"/>
    </location>
</feature>
<evidence type="ECO:0000256" key="4">
    <source>
        <dbReference type="ARBA" id="ARBA00022729"/>
    </source>
</evidence>
<keyword evidence="4" id="KW-0732">Signal</keyword>
<dbReference type="InterPro" id="IPR006127">
    <property type="entry name" value="ZnuA-like"/>
</dbReference>
<keyword evidence="5" id="KW-0864">Zinc transport</keyword>
<gene>
    <name evidence="7" type="ORF">SAMN06295998_10889</name>
</gene>
<dbReference type="GO" id="GO:0006829">
    <property type="term" value="P:zinc ion transport"/>
    <property type="evidence" value="ECO:0007669"/>
    <property type="project" value="UniProtKB-KW"/>
</dbReference>
<keyword evidence="5" id="KW-0862">Zinc</keyword>
<proteinExistence type="inferred from homology"/>
<reference evidence="7 8" key="1">
    <citation type="submission" date="2017-04" db="EMBL/GenBank/DDBJ databases">
        <authorList>
            <person name="Afonso C.L."/>
            <person name="Miller P.J."/>
            <person name="Scott M.A."/>
            <person name="Spackman E."/>
            <person name="Goraichik I."/>
            <person name="Dimitrov K.M."/>
            <person name="Suarez D.L."/>
            <person name="Swayne D.E."/>
        </authorList>
    </citation>
    <scope>NUCLEOTIDE SEQUENCE [LARGE SCALE GENOMIC DNA]</scope>
    <source>
        <strain evidence="7 8">CGMCC 1.12644</strain>
    </source>
</reference>
<organism evidence="7 8">
    <name type="scientific">Primorskyibacter flagellatus</name>
    <dbReference type="NCBI Taxonomy" id="1387277"/>
    <lineage>
        <taxon>Bacteria</taxon>
        <taxon>Pseudomonadati</taxon>
        <taxon>Pseudomonadota</taxon>
        <taxon>Alphaproteobacteria</taxon>
        <taxon>Rhodobacterales</taxon>
        <taxon>Roseobacteraceae</taxon>
        <taxon>Primorskyibacter</taxon>
    </lineage>
</organism>
<dbReference type="Gene3D" id="3.40.50.1980">
    <property type="entry name" value="Nitrogenase molybdenum iron protein domain"/>
    <property type="match status" value="3"/>
</dbReference>
<feature type="compositionally biased region" description="Basic and acidic residues" evidence="6">
    <location>
        <begin position="117"/>
        <end position="176"/>
    </location>
</feature>